<reference evidence="1" key="1">
    <citation type="submission" date="2024-12" db="EMBL/GenBank/DDBJ databases">
        <title>Comparative genomics and development of molecular markers within Purpureocillium lilacinum and among Purpureocillium species.</title>
        <authorList>
            <person name="Yeh Z.-Y."/>
            <person name="Ni N.-T."/>
            <person name="Lo P.-H."/>
            <person name="Mushyakhwo K."/>
            <person name="Lin C.-F."/>
            <person name="Nai Y.-S."/>
        </authorList>
    </citation>
    <scope>NUCLEOTIDE SEQUENCE</scope>
    <source>
        <strain evidence="1">NCHU-NPUST-175</strain>
    </source>
</reference>
<evidence type="ECO:0000313" key="2">
    <source>
        <dbReference type="Proteomes" id="UP001638806"/>
    </source>
</evidence>
<sequence length="585" mass="62805">MRLRGSSSFEVLGASASGAGAVRANLKSSSSHKASVATVARVRPASGRRRLTEMRCSAPPFGRRDAAAGAGGAAATAAPRATTNRLVLAPHTPSRLDSSTLAIPASERASPARSHLPAGPQAPARKRRAHVPNLALSAVIGRALPPGVLRAAIFRSRRTAQAPGDTGPRGRENLLAGFCGRSAERPLYALRYSCMAADCVHRRRGGPADGFVGFVHTSVRSTPIVDALTVMWEQTIPGPSNRPGSRAPTANHSTAQPNQHPPTAPPPRAVQAAWGQASGQFNVQPAQQELGSLAILPAWSLKQPVARPRPPSKTRPFRADAARWPAVVVASAHAPEAEVTSRPELSVRRLRHAPRPTAHSAPPQHPPPSGPVPSSARAWGLTAPQESIHPHALLLQPQPRPGHVLRVARDKRPFVSRSAVLPFPSRAHGLPLSADFVSHIDNGSHSFLACPPFFPLTFKLPHARHDDRDVDDKGPPSRSSPTRLPDDDSRHPIPDSPHPPLPSCPSSSTAPRRCLLPREERLSSRWPLSSFSSQPWPGLTRVTSIDRIQQRCPLVLDRLTLSQRPLLLAQRSFSLQSLPTEPFYF</sequence>
<keyword evidence="2" id="KW-1185">Reference proteome</keyword>
<protein>
    <submittedName>
        <fullName evidence="1">Uncharacterized protein</fullName>
    </submittedName>
</protein>
<evidence type="ECO:0000313" key="1">
    <source>
        <dbReference type="EMBL" id="KAL3964459.1"/>
    </source>
</evidence>
<proteinExistence type="predicted"/>
<organism evidence="1 2">
    <name type="scientific">Purpureocillium lilacinum</name>
    <name type="common">Paecilomyces lilacinus</name>
    <dbReference type="NCBI Taxonomy" id="33203"/>
    <lineage>
        <taxon>Eukaryota</taxon>
        <taxon>Fungi</taxon>
        <taxon>Dikarya</taxon>
        <taxon>Ascomycota</taxon>
        <taxon>Pezizomycotina</taxon>
        <taxon>Sordariomycetes</taxon>
        <taxon>Hypocreomycetidae</taxon>
        <taxon>Hypocreales</taxon>
        <taxon>Ophiocordycipitaceae</taxon>
        <taxon>Purpureocillium</taxon>
    </lineage>
</organism>
<dbReference type="Proteomes" id="UP001638806">
    <property type="component" value="Unassembled WGS sequence"/>
</dbReference>
<accession>A0ACC4E741</accession>
<name>A0ACC4E741_PURLI</name>
<dbReference type="EMBL" id="JBGNUJ010000002">
    <property type="protein sequence ID" value="KAL3964459.1"/>
    <property type="molecule type" value="Genomic_DNA"/>
</dbReference>
<comment type="caution">
    <text evidence="1">The sequence shown here is derived from an EMBL/GenBank/DDBJ whole genome shotgun (WGS) entry which is preliminary data.</text>
</comment>
<gene>
    <name evidence="1" type="ORF">ACCO45_001463</name>
</gene>